<feature type="transmembrane region" description="Helical" evidence="1">
    <location>
        <begin position="12"/>
        <end position="30"/>
    </location>
</feature>
<dbReference type="Pfam" id="PF12822">
    <property type="entry name" value="ECF_trnsprt"/>
    <property type="match status" value="1"/>
</dbReference>
<dbReference type="Proteomes" id="UP000485569">
    <property type="component" value="Unassembled WGS sequence"/>
</dbReference>
<feature type="transmembrane region" description="Helical" evidence="1">
    <location>
        <begin position="143"/>
        <end position="163"/>
    </location>
</feature>
<protein>
    <recommendedName>
        <fullName evidence="3">ECF transporter S component</fullName>
    </recommendedName>
</protein>
<gene>
    <name evidence="2" type="ORF">BWY41_01275</name>
</gene>
<dbReference type="InterPro" id="IPR024529">
    <property type="entry name" value="ECF_trnsprt_substrate-spec"/>
</dbReference>
<evidence type="ECO:0000256" key="1">
    <source>
        <dbReference type="SAM" id="Phobius"/>
    </source>
</evidence>
<dbReference type="AlphaFoldDB" id="A0A1V5SSE2"/>
<organism evidence="2">
    <name type="scientific">Candidatus Atribacter allofermentans</name>
    <dbReference type="NCBI Taxonomy" id="1852833"/>
    <lineage>
        <taxon>Bacteria</taxon>
        <taxon>Pseudomonadati</taxon>
        <taxon>Atribacterota</taxon>
        <taxon>Atribacteria</taxon>
        <taxon>Atribacterales</taxon>
        <taxon>Atribacteraceae</taxon>
        <taxon>Atribacter</taxon>
    </lineage>
</organism>
<dbReference type="GO" id="GO:0022857">
    <property type="term" value="F:transmembrane transporter activity"/>
    <property type="evidence" value="ECO:0007669"/>
    <property type="project" value="InterPro"/>
</dbReference>
<dbReference type="Gene3D" id="1.10.1760.20">
    <property type="match status" value="1"/>
</dbReference>
<dbReference type="EMBL" id="MWBQ01000090">
    <property type="protein sequence ID" value="OQA57456.1"/>
    <property type="molecule type" value="Genomic_DNA"/>
</dbReference>
<keyword evidence="1" id="KW-1133">Transmembrane helix</keyword>
<keyword evidence="1" id="KW-0472">Membrane</keyword>
<reference evidence="2" key="1">
    <citation type="submission" date="2017-02" db="EMBL/GenBank/DDBJ databases">
        <title>Delving into the versatile metabolic prowess of the omnipresent phylum Bacteroidetes.</title>
        <authorList>
            <person name="Nobu M.K."/>
            <person name="Mei R."/>
            <person name="Narihiro T."/>
            <person name="Kuroda K."/>
            <person name="Liu W.-T."/>
        </authorList>
    </citation>
    <scope>NUCLEOTIDE SEQUENCE</scope>
    <source>
        <strain evidence="2">ADurb.Bin276</strain>
    </source>
</reference>
<name>A0A1V5SSE2_9BACT</name>
<comment type="caution">
    <text evidence="2">The sequence shown here is derived from an EMBL/GenBank/DDBJ whole genome shotgun (WGS) entry which is preliminary data.</text>
</comment>
<evidence type="ECO:0000313" key="2">
    <source>
        <dbReference type="EMBL" id="OQA57456.1"/>
    </source>
</evidence>
<accession>A0A1V5SSE2</accession>
<feature type="transmembrane region" description="Helical" evidence="1">
    <location>
        <begin position="105"/>
        <end position="123"/>
    </location>
</feature>
<evidence type="ECO:0008006" key="3">
    <source>
        <dbReference type="Google" id="ProtNLM"/>
    </source>
</evidence>
<feature type="transmembrane region" description="Helical" evidence="1">
    <location>
        <begin position="79"/>
        <end position="98"/>
    </location>
</feature>
<proteinExistence type="predicted"/>
<feature type="transmembrane region" description="Helical" evidence="1">
    <location>
        <begin position="42"/>
        <end position="67"/>
    </location>
</feature>
<sequence>MKSTSQSMIRWVSRTAVLFALTLVIQLLGLPQFITGPLVNAFLLLATMVVGVSSGMVIGLFTPWVAFSRGILPAPMGPMIPFIMLGNVTIVIVFFLITTRRENNIGFLGLGIVIGSIAKYLVLSQSVAFLVSVPPPVAKMMQFPQLITALVGGVIAIVIKQALGRTNFFKNQS</sequence>
<keyword evidence="1" id="KW-0812">Transmembrane</keyword>